<evidence type="ECO:0000313" key="1">
    <source>
        <dbReference type="EMBL" id="XCO76841.1"/>
    </source>
</evidence>
<proteinExistence type="predicted"/>
<dbReference type="EMBL" id="CP159925">
    <property type="protein sequence ID" value="XCO76841.1"/>
    <property type="molecule type" value="Genomic_DNA"/>
</dbReference>
<sequence length="51" mass="5339">MFADAPTAVFPVPEIGRSAALIRAFRKTAPMKALSQATSMEFGPLTCPGEG</sequence>
<gene>
    <name evidence="1" type="ORF">ABU614_08665</name>
</gene>
<name>A0AAU8MW67_9GAMM</name>
<dbReference type="AlphaFoldDB" id="A0AAU8MW67"/>
<reference evidence="1" key="1">
    <citation type="submission" date="2024-06" db="EMBL/GenBank/DDBJ databases">
        <authorList>
            <person name="Li S."/>
        </authorList>
    </citation>
    <scope>NUCLEOTIDE SEQUENCE</scope>
    <source>
        <strain evidence="1">SR10</strain>
    </source>
</reference>
<accession>A0AAU8MW67</accession>
<organism evidence="1">
    <name type="scientific">Lysobacter firmicutimachus</name>
    <dbReference type="NCBI Taxonomy" id="1792846"/>
    <lineage>
        <taxon>Bacteria</taxon>
        <taxon>Pseudomonadati</taxon>
        <taxon>Pseudomonadota</taxon>
        <taxon>Gammaproteobacteria</taxon>
        <taxon>Lysobacterales</taxon>
        <taxon>Lysobacteraceae</taxon>
        <taxon>Lysobacter</taxon>
    </lineage>
</organism>
<dbReference type="RefSeq" id="WP_363800092.1">
    <property type="nucleotide sequence ID" value="NZ_CP159925.1"/>
</dbReference>
<protein>
    <submittedName>
        <fullName evidence="1">Uncharacterized protein</fullName>
    </submittedName>
</protein>